<keyword evidence="2" id="KW-1185">Reference proteome</keyword>
<dbReference type="Proteomes" id="UP000038055">
    <property type="component" value="Unassembled WGS sequence"/>
</dbReference>
<dbReference type="EMBL" id="CDOD01000034">
    <property type="protein sequence ID" value="CEN37617.1"/>
    <property type="molecule type" value="Genomic_DNA"/>
</dbReference>
<accession>A0A0B7HI84</accession>
<evidence type="ECO:0000313" key="2">
    <source>
        <dbReference type="Proteomes" id="UP000038055"/>
    </source>
</evidence>
<organism evidence="1 2">
    <name type="scientific">Capnocytophaga cynodegmi</name>
    <dbReference type="NCBI Taxonomy" id="28189"/>
    <lineage>
        <taxon>Bacteria</taxon>
        <taxon>Pseudomonadati</taxon>
        <taxon>Bacteroidota</taxon>
        <taxon>Flavobacteriia</taxon>
        <taxon>Flavobacteriales</taxon>
        <taxon>Flavobacteriaceae</taxon>
        <taxon>Capnocytophaga</taxon>
    </lineage>
</organism>
<gene>
    <name evidence="1" type="ORF">CCYN2B_40157</name>
</gene>
<proteinExistence type="predicted"/>
<reference evidence="2" key="1">
    <citation type="submission" date="2015-01" db="EMBL/GenBank/DDBJ databases">
        <authorList>
            <person name="MANFREDI Pablo"/>
        </authorList>
    </citation>
    <scope>NUCLEOTIDE SEQUENCE [LARGE SCALE GENOMIC DNA]</scope>
    <source>
        <strain evidence="2">Ccyn2B</strain>
    </source>
</reference>
<dbReference type="AlphaFoldDB" id="A0A0B7HI84"/>
<name>A0A0B7HI84_9FLAO</name>
<protein>
    <submittedName>
        <fullName evidence="1">Uncharacterized protein</fullName>
    </submittedName>
</protein>
<sequence length="45" mass="5558">MYVLDTQKSYINIFHNSIYLFFIIKKKVYKQKPIKIINRKSLEHI</sequence>
<evidence type="ECO:0000313" key="1">
    <source>
        <dbReference type="EMBL" id="CEN37617.1"/>
    </source>
</evidence>